<evidence type="ECO:0000313" key="1">
    <source>
        <dbReference type="EMBL" id="THG45225.1"/>
    </source>
</evidence>
<reference evidence="1" key="1">
    <citation type="submission" date="2019-04" db="EMBL/GenBank/DDBJ databases">
        <title>Microbes associate with the intestines of laboratory mice.</title>
        <authorList>
            <person name="Navarre W."/>
            <person name="Wong E."/>
            <person name="Huang K.C."/>
            <person name="Tropini C."/>
            <person name="Ng K."/>
            <person name="Yu B."/>
        </authorList>
    </citation>
    <scope>NUCLEOTIDE SEQUENCE</scope>
    <source>
        <strain evidence="1">NM86_A22</strain>
    </source>
</reference>
<evidence type="ECO:0000313" key="2">
    <source>
        <dbReference type="Proteomes" id="UP000305401"/>
    </source>
</evidence>
<name>A0AC61S401_9BACT</name>
<keyword evidence="2" id="KW-1185">Reference proteome</keyword>
<protein>
    <submittedName>
        <fullName evidence="1">AAA family ATPase</fullName>
    </submittedName>
</protein>
<dbReference type="Proteomes" id="UP000305401">
    <property type="component" value="Unassembled WGS sequence"/>
</dbReference>
<sequence>MRFADIPWHEDAKQRLRNMIQTNRLPHALLISGPEGVGKMMMARAAAQYIHCENPTPDGDSCGTCPACLQHSTQNHIDTHYIFPLVKGKSSTPLCDDYMAEWRKFLLQTPYMDFKEWMNELDSPNSQPMIFVGESDSLIHKLNFTSHKARYKVVILWLPERLMEQTANKLLKLIEEPHDDVKFILVSNNDKAILPTIYSRTQRIELKRLPDHIISAHLAETYGIDPADANALAHSAEGSMNRALASVGMSKENQEFLNLFMLLMREAYQRDIKGLKDWATEISAMGREQELRFLSYCGRLIRENFIYNIGRPDLNYLNKSEAAFSKNFARFVNERNVQQIMEEINQACTDIAGNANAKIVLFDFAVRMILLLKA</sequence>
<comment type="caution">
    <text evidence="1">The sequence shown here is derived from an EMBL/GenBank/DDBJ whole genome shotgun (WGS) entry which is preliminary data.</text>
</comment>
<dbReference type="EMBL" id="SSTG01000138">
    <property type="protein sequence ID" value="THG45225.1"/>
    <property type="molecule type" value="Genomic_DNA"/>
</dbReference>
<organism evidence="1 2">
    <name type="scientific">Muribaculum caecicola</name>
    <dbReference type="NCBI Taxonomy" id="3038144"/>
    <lineage>
        <taxon>Bacteria</taxon>
        <taxon>Pseudomonadati</taxon>
        <taxon>Bacteroidota</taxon>
        <taxon>Bacteroidia</taxon>
        <taxon>Bacteroidales</taxon>
        <taxon>Muribaculaceae</taxon>
        <taxon>Muribaculum</taxon>
    </lineage>
</organism>
<gene>
    <name evidence="1" type="ORF">E5990_09140</name>
</gene>
<proteinExistence type="predicted"/>
<accession>A0AC61S401</accession>